<dbReference type="Gene3D" id="3.40.630.30">
    <property type="match status" value="1"/>
</dbReference>
<accession>A0A174CKT9</accession>
<dbReference type="Pfam" id="PF13302">
    <property type="entry name" value="Acetyltransf_3"/>
    <property type="match status" value="1"/>
</dbReference>
<dbReference type="AlphaFoldDB" id="A0A174CKT9"/>
<dbReference type="PANTHER" id="PTHR43415:SF3">
    <property type="entry name" value="GNAT-FAMILY ACETYLTRANSFERASE"/>
    <property type="match status" value="1"/>
</dbReference>
<dbReference type="EMBL" id="CYZV01000014">
    <property type="protein sequence ID" value="CUO12305.1"/>
    <property type="molecule type" value="Genomic_DNA"/>
</dbReference>
<feature type="domain" description="N-acetyltransferase" evidence="1">
    <location>
        <begin position="7"/>
        <end position="161"/>
    </location>
</feature>
<reference evidence="2 3" key="1">
    <citation type="submission" date="2015-09" db="EMBL/GenBank/DDBJ databases">
        <authorList>
            <consortium name="Pathogen Informatics"/>
        </authorList>
    </citation>
    <scope>NUCLEOTIDE SEQUENCE [LARGE SCALE GENOMIC DNA]</scope>
    <source>
        <strain evidence="2 3">2789STDY5834855</strain>
    </source>
</reference>
<evidence type="ECO:0000313" key="3">
    <source>
        <dbReference type="Proteomes" id="UP000095558"/>
    </source>
</evidence>
<protein>
    <submittedName>
        <fullName evidence="2">Acetyltransferase</fullName>
    </submittedName>
</protein>
<dbReference type="GO" id="GO:0016747">
    <property type="term" value="F:acyltransferase activity, transferring groups other than amino-acyl groups"/>
    <property type="evidence" value="ECO:0007669"/>
    <property type="project" value="InterPro"/>
</dbReference>
<dbReference type="RefSeq" id="WP_042400186.1">
    <property type="nucleotide sequence ID" value="NZ_CYYT01000004.1"/>
</dbReference>
<dbReference type="PROSITE" id="PS51186">
    <property type="entry name" value="GNAT"/>
    <property type="match status" value="1"/>
</dbReference>
<evidence type="ECO:0000259" key="1">
    <source>
        <dbReference type="PROSITE" id="PS51186"/>
    </source>
</evidence>
<dbReference type="PANTHER" id="PTHR43415">
    <property type="entry name" value="SPERMIDINE N(1)-ACETYLTRANSFERASE"/>
    <property type="match status" value="1"/>
</dbReference>
<dbReference type="InterPro" id="IPR016181">
    <property type="entry name" value="Acyl_CoA_acyltransferase"/>
</dbReference>
<gene>
    <name evidence="2" type="ORF">ERS852470_01496</name>
</gene>
<dbReference type="Proteomes" id="UP000095558">
    <property type="component" value="Unassembled WGS sequence"/>
</dbReference>
<sequence>METIGIKLSREVYKSDAEKMADWLSDKEISSNLNEGVNAKENLINIINRIDMPILTHLFNNNCSFFTIKSAYETIVFLRLIPKNDGVEIVIAVGEKELWGKGIGHKAVLEALKKAFFDMRTEKVVAKIKKTNKRSRNLFKGIGFMEVKELEREIEYKITKETFFKIAS</sequence>
<keyword evidence="2" id="KW-0808">Transferase</keyword>
<name>A0A174CKT9_9CLOT</name>
<dbReference type="OrthoDB" id="9795206at2"/>
<dbReference type="InterPro" id="IPR000182">
    <property type="entry name" value="GNAT_dom"/>
</dbReference>
<dbReference type="GeneID" id="83012583"/>
<proteinExistence type="predicted"/>
<dbReference type="SUPFAM" id="SSF55729">
    <property type="entry name" value="Acyl-CoA N-acyltransferases (Nat)"/>
    <property type="match status" value="1"/>
</dbReference>
<organism evidence="2 3">
    <name type="scientific">Clostridium disporicum</name>
    <dbReference type="NCBI Taxonomy" id="84024"/>
    <lineage>
        <taxon>Bacteria</taxon>
        <taxon>Bacillati</taxon>
        <taxon>Bacillota</taxon>
        <taxon>Clostridia</taxon>
        <taxon>Eubacteriales</taxon>
        <taxon>Clostridiaceae</taxon>
        <taxon>Clostridium</taxon>
    </lineage>
</organism>
<evidence type="ECO:0000313" key="2">
    <source>
        <dbReference type="EMBL" id="CUO12305.1"/>
    </source>
</evidence>